<organism evidence="4 5">
    <name type="scientific">Oedothorax gibbosus</name>
    <dbReference type="NCBI Taxonomy" id="931172"/>
    <lineage>
        <taxon>Eukaryota</taxon>
        <taxon>Metazoa</taxon>
        <taxon>Ecdysozoa</taxon>
        <taxon>Arthropoda</taxon>
        <taxon>Chelicerata</taxon>
        <taxon>Arachnida</taxon>
        <taxon>Araneae</taxon>
        <taxon>Araneomorphae</taxon>
        <taxon>Entelegynae</taxon>
        <taxon>Araneoidea</taxon>
        <taxon>Linyphiidae</taxon>
        <taxon>Erigoninae</taxon>
        <taxon>Oedothorax</taxon>
    </lineage>
</organism>
<dbReference type="InterPro" id="IPR002557">
    <property type="entry name" value="Chitin-bd_dom"/>
</dbReference>
<sequence>MGFARIWGLCLVSVSIVVCLVNSQDYPNIDPDDLPRTRFTCKNKVPGGYYADIETGCQMYHVCYKSNDGLMQDTKFLCGNGTVFDQRHLVCQDYEKVRNCEDSRRFYRNVPKGLKEPRIVRMRNTERIREVTYLKDFPRYSADDLPQTRFTCKNKVQGGYYADIETDCQMYHVCQRNKIGRLESTKFLCGNSTVFDQRHLVCQDYMRVPNCRDSRKYYRNGATILEELEARMMRSGSSCHGFKLDAIRTYGYDVQLRIRLLSTNLPQPPTNHCDTYQWHPQEKSSPQSPNSQQ</sequence>
<gene>
    <name evidence="4" type="ORF">JTE90_027323</name>
</gene>
<reference evidence="4 5" key="1">
    <citation type="journal article" date="2022" name="Nat. Ecol. Evol.">
        <title>A masculinizing supergene underlies an exaggerated male reproductive morph in a spider.</title>
        <authorList>
            <person name="Hendrickx F."/>
            <person name="De Corte Z."/>
            <person name="Sonet G."/>
            <person name="Van Belleghem S.M."/>
            <person name="Kostlbacher S."/>
            <person name="Vangestel C."/>
        </authorList>
    </citation>
    <scope>NUCLEOTIDE SEQUENCE [LARGE SCALE GENOMIC DNA]</scope>
    <source>
        <strain evidence="4">W744_W776</strain>
    </source>
</reference>
<feature type="domain" description="Chitin-binding type-2" evidence="3">
    <location>
        <begin position="38"/>
        <end position="102"/>
    </location>
</feature>
<evidence type="ECO:0000256" key="1">
    <source>
        <dbReference type="SAM" id="MobiDB-lite"/>
    </source>
</evidence>
<dbReference type="AlphaFoldDB" id="A0AAV6W348"/>
<keyword evidence="2" id="KW-0732">Signal</keyword>
<dbReference type="InterPro" id="IPR036508">
    <property type="entry name" value="Chitin-bd_dom_sf"/>
</dbReference>
<protein>
    <recommendedName>
        <fullName evidence="3">Chitin-binding type-2 domain-containing protein</fullName>
    </recommendedName>
</protein>
<keyword evidence="5" id="KW-1185">Reference proteome</keyword>
<feature type="signal peptide" evidence="2">
    <location>
        <begin position="1"/>
        <end position="23"/>
    </location>
</feature>
<dbReference type="PANTHER" id="PTHR22933:SF43">
    <property type="entry name" value="LP10131P"/>
    <property type="match status" value="1"/>
</dbReference>
<dbReference type="GO" id="GO:0005576">
    <property type="term" value="C:extracellular region"/>
    <property type="evidence" value="ECO:0007669"/>
    <property type="project" value="InterPro"/>
</dbReference>
<dbReference type="PANTHER" id="PTHR22933">
    <property type="entry name" value="FI18007P1-RELATED"/>
    <property type="match status" value="1"/>
</dbReference>
<dbReference type="SMART" id="SM00494">
    <property type="entry name" value="ChtBD2"/>
    <property type="match status" value="2"/>
</dbReference>
<proteinExistence type="predicted"/>
<evidence type="ECO:0000259" key="3">
    <source>
        <dbReference type="PROSITE" id="PS50940"/>
    </source>
</evidence>
<feature type="compositionally biased region" description="Polar residues" evidence="1">
    <location>
        <begin position="283"/>
        <end position="293"/>
    </location>
</feature>
<dbReference type="GO" id="GO:0008061">
    <property type="term" value="F:chitin binding"/>
    <property type="evidence" value="ECO:0007669"/>
    <property type="project" value="InterPro"/>
</dbReference>
<dbReference type="PROSITE" id="PS50940">
    <property type="entry name" value="CHIT_BIND_II"/>
    <property type="match status" value="2"/>
</dbReference>
<feature type="domain" description="Chitin-binding type-2" evidence="3">
    <location>
        <begin position="149"/>
        <end position="213"/>
    </location>
</feature>
<name>A0AAV6W348_9ARAC</name>
<feature type="chain" id="PRO_5043686614" description="Chitin-binding type-2 domain-containing protein" evidence="2">
    <location>
        <begin position="24"/>
        <end position="293"/>
    </location>
</feature>
<evidence type="ECO:0000313" key="5">
    <source>
        <dbReference type="Proteomes" id="UP000827092"/>
    </source>
</evidence>
<dbReference type="Gene3D" id="2.170.140.10">
    <property type="entry name" value="Chitin binding domain"/>
    <property type="match status" value="2"/>
</dbReference>
<dbReference type="EMBL" id="JAFNEN010000002">
    <property type="protein sequence ID" value="KAG8201843.1"/>
    <property type="molecule type" value="Genomic_DNA"/>
</dbReference>
<evidence type="ECO:0000256" key="2">
    <source>
        <dbReference type="SAM" id="SignalP"/>
    </source>
</evidence>
<evidence type="ECO:0000313" key="4">
    <source>
        <dbReference type="EMBL" id="KAG8201843.1"/>
    </source>
</evidence>
<dbReference type="InterPro" id="IPR052976">
    <property type="entry name" value="Scoloptoxin-like"/>
</dbReference>
<dbReference type="SUPFAM" id="SSF57625">
    <property type="entry name" value="Invertebrate chitin-binding proteins"/>
    <property type="match status" value="2"/>
</dbReference>
<feature type="region of interest" description="Disordered" evidence="1">
    <location>
        <begin position="271"/>
        <end position="293"/>
    </location>
</feature>
<accession>A0AAV6W348</accession>
<comment type="caution">
    <text evidence="4">The sequence shown here is derived from an EMBL/GenBank/DDBJ whole genome shotgun (WGS) entry which is preliminary data.</text>
</comment>
<dbReference type="Proteomes" id="UP000827092">
    <property type="component" value="Unassembled WGS sequence"/>
</dbReference>
<dbReference type="Pfam" id="PF01607">
    <property type="entry name" value="CBM_14"/>
    <property type="match status" value="2"/>
</dbReference>